<dbReference type="PANTHER" id="PTHR42928">
    <property type="entry name" value="TRICARBOXYLATE-BINDING PROTEIN"/>
    <property type="match status" value="1"/>
</dbReference>
<reference evidence="3" key="1">
    <citation type="submission" date="2021-01" db="EMBL/GenBank/DDBJ databases">
        <title>Ramlibacter sp. strain AW1 16S ribosomal RNA gene Genome sequencing and assembly.</title>
        <authorList>
            <person name="Kang M."/>
        </authorList>
    </citation>
    <scope>NUCLEOTIDE SEQUENCE</scope>
    <source>
        <strain evidence="3">AW1</strain>
    </source>
</reference>
<dbReference type="CDD" id="cd13578">
    <property type="entry name" value="PBP2_Bug27"/>
    <property type="match status" value="1"/>
</dbReference>
<dbReference type="InterPro" id="IPR005064">
    <property type="entry name" value="BUG"/>
</dbReference>
<evidence type="ECO:0000256" key="1">
    <source>
        <dbReference type="ARBA" id="ARBA00006987"/>
    </source>
</evidence>
<evidence type="ECO:0000313" key="4">
    <source>
        <dbReference type="Proteomes" id="UP000613011"/>
    </source>
</evidence>
<feature type="signal peptide" evidence="2">
    <location>
        <begin position="1"/>
        <end position="33"/>
    </location>
</feature>
<protein>
    <submittedName>
        <fullName evidence="3">Tripartite tricarboxylate transporter substrate binding protein</fullName>
    </submittedName>
</protein>
<keyword evidence="4" id="KW-1185">Reference proteome</keyword>
<dbReference type="Gene3D" id="3.40.190.10">
    <property type="entry name" value="Periplasmic binding protein-like II"/>
    <property type="match status" value="1"/>
</dbReference>
<name>A0A936ZS89_9BURK</name>
<dbReference type="SUPFAM" id="SSF53850">
    <property type="entry name" value="Periplasmic binding protein-like II"/>
    <property type="match status" value="1"/>
</dbReference>
<dbReference type="RefSeq" id="WP_201685832.1">
    <property type="nucleotide sequence ID" value="NZ_JAEQNA010000009.1"/>
</dbReference>
<dbReference type="PANTHER" id="PTHR42928:SF5">
    <property type="entry name" value="BLR1237 PROTEIN"/>
    <property type="match status" value="1"/>
</dbReference>
<comment type="similarity">
    <text evidence="1">Belongs to the UPF0065 (bug) family.</text>
</comment>
<gene>
    <name evidence="3" type="ORF">JI739_20340</name>
</gene>
<dbReference type="InterPro" id="IPR042100">
    <property type="entry name" value="Bug_dom1"/>
</dbReference>
<dbReference type="PIRSF" id="PIRSF017082">
    <property type="entry name" value="YflP"/>
    <property type="match status" value="1"/>
</dbReference>
<organism evidence="3 4">
    <name type="scientific">Ramlibacter aurantiacus</name>
    <dbReference type="NCBI Taxonomy" id="2801330"/>
    <lineage>
        <taxon>Bacteria</taxon>
        <taxon>Pseudomonadati</taxon>
        <taxon>Pseudomonadota</taxon>
        <taxon>Betaproteobacteria</taxon>
        <taxon>Burkholderiales</taxon>
        <taxon>Comamonadaceae</taxon>
        <taxon>Ramlibacter</taxon>
    </lineage>
</organism>
<accession>A0A936ZS89</accession>
<evidence type="ECO:0000313" key="3">
    <source>
        <dbReference type="EMBL" id="MBL0422695.1"/>
    </source>
</evidence>
<dbReference type="AlphaFoldDB" id="A0A936ZS89"/>
<sequence length="332" mass="35415">MAHLPTTRGFGLTRRSLLLAASATALPFGAAQAQDTYPNRPIRLIIAFTPGSIGDLFMRHVTQQMPSLGQPIVIDNKPGASQVIGGELAARAPADGYTLFMGTQSGLVLNSIARKKLPYDPVRDFTPVTMLFAAPMYLYVNPAVQAKTVPELIALAKANPGKLTFASIGAGTSSHILGEMFKSMAGVDMLHVPFKGGPEATQAVASGQVDVFFNGANSMGQVRQGKLKVIASAGLKRTEERPDLPTVAEAGLEGFEVLPWFGLFGPAGMPRPIVERLNREFVTQLRSTVVKEKAAQMGIEVMPGTPEGLATQLKNEFPVMTQVMRKAGIEAE</sequence>
<feature type="chain" id="PRO_5036935927" evidence="2">
    <location>
        <begin position="34"/>
        <end position="332"/>
    </location>
</feature>
<proteinExistence type="inferred from homology"/>
<evidence type="ECO:0000256" key="2">
    <source>
        <dbReference type="SAM" id="SignalP"/>
    </source>
</evidence>
<dbReference type="EMBL" id="JAEQNA010000009">
    <property type="protein sequence ID" value="MBL0422695.1"/>
    <property type="molecule type" value="Genomic_DNA"/>
</dbReference>
<dbReference type="Gene3D" id="3.40.190.150">
    <property type="entry name" value="Bordetella uptake gene, domain 1"/>
    <property type="match status" value="1"/>
</dbReference>
<dbReference type="Pfam" id="PF03401">
    <property type="entry name" value="TctC"/>
    <property type="match status" value="1"/>
</dbReference>
<keyword evidence="2" id="KW-0732">Signal</keyword>
<comment type="caution">
    <text evidence="3">The sequence shown here is derived from an EMBL/GenBank/DDBJ whole genome shotgun (WGS) entry which is preliminary data.</text>
</comment>
<dbReference type="Proteomes" id="UP000613011">
    <property type="component" value="Unassembled WGS sequence"/>
</dbReference>